<accession>A0A195DZG1</accession>
<dbReference type="EMBL" id="KQ980044">
    <property type="protein sequence ID" value="KYN18097.1"/>
    <property type="molecule type" value="Genomic_DNA"/>
</dbReference>
<protein>
    <recommendedName>
        <fullName evidence="2">Mutator-like transposase domain-containing protein</fullName>
    </recommendedName>
</protein>
<feature type="compositionally biased region" description="Basic residues" evidence="1">
    <location>
        <begin position="18"/>
        <end position="31"/>
    </location>
</feature>
<evidence type="ECO:0000256" key="1">
    <source>
        <dbReference type="SAM" id="MobiDB-lite"/>
    </source>
</evidence>
<reference evidence="3 4" key="1">
    <citation type="submission" date="2015-09" db="EMBL/GenBank/DDBJ databases">
        <title>Trachymyrmex cornetzi WGS genome.</title>
        <authorList>
            <person name="Nygaard S."/>
            <person name="Hu H."/>
            <person name="Boomsma J."/>
            <person name="Zhang G."/>
        </authorList>
    </citation>
    <scope>NUCLEOTIDE SEQUENCE [LARGE SCALE GENOMIC DNA]</scope>
    <source>
        <strain evidence="3">Tcor2-1</strain>
        <tissue evidence="3">Whole body</tissue>
    </source>
</reference>
<sequence>MSDKIYRTKKSTKEKTWSSKRSKISNRRPPNRHAMEGESESVCTAAKKLKLSKEDHGIEVNESFGYHLIDFVAVFSALSEILVCKQCGKNVTFTQASKRGLGFKLVISCKGCEKVYINSCPLINNAYEVNRRIIFAMRLLGIGLNGIIKFCAFMDLPRPIYQSCYDSIVNNILIATEAIRTKCITKAGEDEKIMSIEKGQMNGITVSGDGSWRKRGFSSFYGLVTFIGLSTGKMVDILVKSKYCKACEFWTKKKEAAEYEE</sequence>
<feature type="domain" description="Mutator-like transposase" evidence="2">
    <location>
        <begin position="68"/>
        <end position="257"/>
    </location>
</feature>
<feature type="region of interest" description="Disordered" evidence="1">
    <location>
        <begin position="1"/>
        <end position="39"/>
    </location>
</feature>
<evidence type="ECO:0000313" key="3">
    <source>
        <dbReference type="EMBL" id="KYN18097.1"/>
    </source>
</evidence>
<organism evidence="3 4">
    <name type="scientific">Trachymyrmex cornetzi</name>
    <dbReference type="NCBI Taxonomy" id="471704"/>
    <lineage>
        <taxon>Eukaryota</taxon>
        <taxon>Metazoa</taxon>
        <taxon>Ecdysozoa</taxon>
        <taxon>Arthropoda</taxon>
        <taxon>Hexapoda</taxon>
        <taxon>Insecta</taxon>
        <taxon>Pterygota</taxon>
        <taxon>Neoptera</taxon>
        <taxon>Endopterygota</taxon>
        <taxon>Hymenoptera</taxon>
        <taxon>Apocrita</taxon>
        <taxon>Aculeata</taxon>
        <taxon>Formicoidea</taxon>
        <taxon>Formicidae</taxon>
        <taxon>Myrmicinae</taxon>
        <taxon>Trachymyrmex</taxon>
    </lineage>
</organism>
<dbReference type="AlphaFoldDB" id="A0A195DZG1"/>
<evidence type="ECO:0000259" key="2">
    <source>
        <dbReference type="Pfam" id="PF20700"/>
    </source>
</evidence>
<keyword evidence="4" id="KW-1185">Reference proteome</keyword>
<dbReference type="Proteomes" id="UP000078492">
    <property type="component" value="Unassembled WGS sequence"/>
</dbReference>
<evidence type="ECO:0000313" key="4">
    <source>
        <dbReference type="Proteomes" id="UP000078492"/>
    </source>
</evidence>
<proteinExistence type="predicted"/>
<gene>
    <name evidence="3" type="ORF">ALC57_09605</name>
</gene>
<feature type="compositionally biased region" description="Basic and acidic residues" evidence="1">
    <location>
        <begin position="1"/>
        <end position="17"/>
    </location>
</feature>
<dbReference type="Pfam" id="PF20700">
    <property type="entry name" value="Mutator"/>
    <property type="match status" value="1"/>
</dbReference>
<name>A0A195DZG1_9HYME</name>
<dbReference type="InterPro" id="IPR049012">
    <property type="entry name" value="Mutator_transp_dom"/>
</dbReference>